<evidence type="ECO:0000313" key="3">
    <source>
        <dbReference type="Proteomes" id="UP001165060"/>
    </source>
</evidence>
<dbReference type="EMBL" id="BRYB01005454">
    <property type="protein sequence ID" value="GMI24709.1"/>
    <property type="molecule type" value="Genomic_DNA"/>
</dbReference>
<keyword evidence="3" id="KW-1185">Reference proteome</keyword>
<feature type="region of interest" description="Disordered" evidence="1">
    <location>
        <begin position="56"/>
        <end position="85"/>
    </location>
</feature>
<evidence type="ECO:0000256" key="1">
    <source>
        <dbReference type="SAM" id="MobiDB-lite"/>
    </source>
</evidence>
<accession>A0ABQ6ME59</accession>
<dbReference type="Proteomes" id="UP001165060">
    <property type="component" value="Unassembled WGS sequence"/>
</dbReference>
<feature type="compositionally biased region" description="Basic and acidic residues" evidence="1">
    <location>
        <begin position="29"/>
        <end position="41"/>
    </location>
</feature>
<gene>
    <name evidence="2" type="ORF">TeGR_g8011</name>
</gene>
<organism evidence="2 3">
    <name type="scientific">Tetraparma gracilis</name>
    <dbReference type="NCBI Taxonomy" id="2962635"/>
    <lineage>
        <taxon>Eukaryota</taxon>
        <taxon>Sar</taxon>
        <taxon>Stramenopiles</taxon>
        <taxon>Ochrophyta</taxon>
        <taxon>Bolidophyceae</taxon>
        <taxon>Parmales</taxon>
        <taxon>Triparmaceae</taxon>
        <taxon>Tetraparma</taxon>
    </lineage>
</organism>
<proteinExistence type="predicted"/>
<comment type="caution">
    <text evidence="2">The sequence shown here is derived from an EMBL/GenBank/DDBJ whole genome shotgun (WGS) entry which is preliminary data.</text>
</comment>
<name>A0ABQ6ME59_9STRA</name>
<feature type="compositionally biased region" description="Acidic residues" evidence="1">
    <location>
        <begin position="19"/>
        <end position="28"/>
    </location>
</feature>
<reference evidence="2 3" key="1">
    <citation type="journal article" date="2023" name="Commun. Biol.">
        <title>Genome analysis of Parmales, the sister group of diatoms, reveals the evolutionary specialization of diatoms from phago-mixotrophs to photoautotrophs.</title>
        <authorList>
            <person name="Ban H."/>
            <person name="Sato S."/>
            <person name="Yoshikawa S."/>
            <person name="Yamada K."/>
            <person name="Nakamura Y."/>
            <person name="Ichinomiya M."/>
            <person name="Sato N."/>
            <person name="Blanc-Mathieu R."/>
            <person name="Endo H."/>
            <person name="Kuwata A."/>
            <person name="Ogata H."/>
        </authorList>
    </citation>
    <scope>NUCLEOTIDE SEQUENCE [LARGE SCALE GENOMIC DNA]</scope>
</reference>
<feature type="region of interest" description="Disordered" evidence="1">
    <location>
        <begin position="1"/>
        <end position="41"/>
    </location>
</feature>
<feature type="compositionally biased region" description="Basic and acidic residues" evidence="1">
    <location>
        <begin position="1"/>
        <end position="18"/>
    </location>
</feature>
<protein>
    <submittedName>
        <fullName evidence="2">Uncharacterized protein</fullName>
    </submittedName>
</protein>
<feature type="compositionally biased region" description="Basic and acidic residues" evidence="1">
    <location>
        <begin position="70"/>
        <end position="85"/>
    </location>
</feature>
<feature type="non-terminal residue" evidence="2">
    <location>
        <position position="1"/>
    </location>
</feature>
<evidence type="ECO:0000313" key="2">
    <source>
        <dbReference type="EMBL" id="GMI24709.1"/>
    </source>
</evidence>
<sequence>ELYSKEDDLIYRGRIGKEDEIEDSDGEEEGTKRGDVVSKKEHDEIVAAKDRAMEELRRKMSGATSSAEEEGTKRGDVVSKKEHDEIVAAKDRAMEELRRKMSGVMSSVEAAVKERAGEHERVREELAAKAAEAGRWGEALGELGVGSPGELRELARAHRRAVGELEERKAREEA</sequence>